<feature type="transmembrane region" description="Helical" evidence="1">
    <location>
        <begin position="188"/>
        <end position="212"/>
    </location>
</feature>
<keyword evidence="1" id="KW-1133">Transmembrane helix</keyword>
<organism evidence="2 3">
    <name type="scientific">Pichia sorbitophila (strain ATCC MYA-4447 / BCRC 22081 / CBS 7064 / NBRC 10061 / NRRL Y-12695)</name>
    <name type="common">Hybrid yeast</name>
    <dbReference type="NCBI Taxonomy" id="559304"/>
    <lineage>
        <taxon>Eukaryota</taxon>
        <taxon>Fungi</taxon>
        <taxon>Dikarya</taxon>
        <taxon>Ascomycota</taxon>
        <taxon>Saccharomycotina</taxon>
        <taxon>Pichiomycetes</taxon>
        <taxon>Debaryomycetaceae</taxon>
        <taxon>Millerozyma</taxon>
    </lineage>
</organism>
<feature type="transmembrane region" description="Helical" evidence="1">
    <location>
        <begin position="218"/>
        <end position="236"/>
    </location>
</feature>
<keyword evidence="3" id="KW-1185">Reference proteome</keyword>
<protein>
    <submittedName>
        <fullName evidence="2">Piso0_001583 protein</fullName>
    </submittedName>
</protein>
<reference evidence="2 3" key="1">
    <citation type="journal article" date="2012" name="G3 (Bethesda)">
        <title>Pichia sorbitophila, an interspecies yeast hybrid reveals early steps of genome resolution following polyploidization.</title>
        <authorList>
            <person name="Leh Louis V."/>
            <person name="Despons L."/>
            <person name="Friedrich A."/>
            <person name="Martin T."/>
            <person name="Durrens P."/>
            <person name="Casaregola S."/>
            <person name="Neuveglise C."/>
            <person name="Fairhead C."/>
            <person name="Marck C."/>
            <person name="Cruz J.A."/>
            <person name="Straub M.L."/>
            <person name="Kugler V."/>
            <person name="Sacerdot C."/>
            <person name="Uzunov Z."/>
            <person name="Thierry A."/>
            <person name="Weiss S."/>
            <person name="Bleykasten C."/>
            <person name="De Montigny J."/>
            <person name="Jacques N."/>
            <person name="Jung P."/>
            <person name="Lemaire M."/>
            <person name="Mallet S."/>
            <person name="Morel G."/>
            <person name="Richard G.F."/>
            <person name="Sarkar A."/>
            <person name="Savel G."/>
            <person name="Schacherer J."/>
            <person name="Seret M.L."/>
            <person name="Talla E."/>
            <person name="Samson G."/>
            <person name="Jubin C."/>
            <person name="Poulain J."/>
            <person name="Vacherie B."/>
            <person name="Barbe V."/>
            <person name="Pelletier E."/>
            <person name="Sherman D.J."/>
            <person name="Westhof E."/>
            <person name="Weissenbach J."/>
            <person name="Baret P.V."/>
            <person name="Wincker P."/>
            <person name="Gaillardin C."/>
            <person name="Dujon B."/>
            <person name="Souciet J.L."/>
        </authorList>
    </citation>
    <scope>NUCLEOTIDE SEQUENCE [LARGE SCALE GENOMIC DNA]</scope>
    <source>
        <strain evidence="3">ATCC MYA-4447 / BCRC 22081 / CBS 7064 / NBRC 10061 / NRRL Y-12695</strain>
    </source>
</reference>
<keyword evidence="1" id="KW-0812">Transmembrane</keyword>
<dbReference type="FunCoup" id="G8YNJ7">
    <property type="interactions" value="21"/>
</dbReference>
<feature type="transmembrane region" description="Helical" evidence="1">
    <location>
        <begin position="80"/>
        <end position="106"/>
    </location>
</feature>
<dbReference type="EMBL" id="FO082055">
    <property type="protein sequence ID" value="CCE79515.1"/>
    <property type="molecule type" value="Genomic_DNA"/>
</dbReference>
<sequence>MLSPEIPWLISSYILECKLYFDQLQFNKRKKSIYGLSYDFIVLSWCSAFLSVTTTLNYGLSQTVLDQYHQRYPSLPTVRISYVIIILETCKLFITSGLMIQILFLYKRTKHNTQGISGILLAFGAFFLMSTLWVAKCCIKKEAALFYLDLVDLIWFTGKVADAFYLVPQASLNSIGRNVVGTCQRFLFLSWLSFFMTIIGMSTLVCKNHAYYEIPINYTSWTSLFIKVISLILFSLQQKLIYKDANISSKEIYSINATSQV</sequence>
<dbReference type="HOGENOM" id="CLU_095775_0_0_1"/>
<evidence type="ECO:0000313" key="2">
    <source>
        <dbReference type="EMBL" id="CCE79515.1"/>
    </source>
</evidence>
<keyword evidence="1" id="KW-0472">Membrane</keyword>
<proteinExistence type="predicted"/>
<gene>
    <name evidence="2" type="primary">Piso0_001583</name>
    <name evidence="2" type="ORF">GNLVRS01_PISO0E08232g</name>
</gene>
<feature type="transmembrane region" description="Helical" evidence="1">
    <location>
        <begin position="33"/>
        <end position="60"/>
    </location>
</feature>
<evidence type="ECO:0000256" key="1">
    <source>
        <dbReference type="SAM" id="Phobius"/>
    </source>
</evidence>
<dbReference type="OrthoDB" id="75720at2759"/>
<dbReference type="eggNOG" id="ENOG502RXGR">
    <property type="taxonomic scope" value="Eukaryota"/>
</dbReference>
<dbReference type="STRING" id="559304.G8YNJ7"/>
<dbReference type="InParanoid" id="G8YNJ7"/>
<evidence type="ECO:0000313" key="3">
    <source>
        <dbReference type="Proteomes" id="UP000005222"/>
    </source>
</evidence>
<name>G8YNJ7_PICSO</name>
<dbReference type="AlphaFoldDB" id="G8YNJ7"/>
<dbReference type="OMA" id="YQAQFLY"/>
<feature type="transmembrane region" description="Helical" evidence="1">
    <location>
        <begin position="118"/>
        <end position="135"/>
    </location>
</feature>
<accession>G8YNJ7</accession>
<dbReference type="Proteomes" id="UP000005222">
    <property type="component" value="Chromosome E"/>
</dbReference>